<proteinExistence type="predicted"/>
<feature type="domain" description="DUF8040" evidence="1">
    <location>
        <begin position="12"/>
        <end position="78"/>
    </location>
</feature>
<dbReference type="Proteomes" id="UP000807025">
    <property type="component" value="Unassembled WGS sequence"/>
</dbReference>
<dbReference type="EMBL" id="MU154589">
    <property type="protein sequence ID" value="KAF9493222.1"/>
    <property type="molecule type" value="Genomic_DNA"/>
</dbReference>
<organism evidence="2 3">
    <name type="scientific">Pleurotus eryngii</name>
    <name type="common">Boletus of the steppes</name>
    <dbReference type="NCBI Taxonomy" id="5323"/>
    <lineage>
        <taxon>Eukaryota</taxon>
        <taxon>Fungi</taxon>
        <taxon>Dikarya</taxon>
        <taxon>Basidiomycota</taxon>
        <taxon>Agaricomycotina</taxon>
        <taxon>Agaricomycetes</taxon>
        <taxon>Agaricomycetidae</taxon>
        <taxon>Agaricales</taxon>
        <taxon>Pleurotineae</taxon>
        <taxon>Pleurotaceae</taxon>
        <taxon>Pleurotus</taxon>
    </lineage>
</organism>
<evidence type="ECO:0000313" key="3">
    <source>
        <dbReference type="Proteomes" id="UP000807025"/>
    </source>
</evidence>
<protein>
    <recommendedName>
        <fullName evidence="1">DUF8040 domain-containing protein</fullName>
    </recommendedName>
</protein>
<gene>
    <name evidence="2" type="ORF">BDN71DRAFT_1473036</name>
</gene>
<evidence type="ECO:0000313" key="2">
    <source>
        <dbReference type="EMBL" id="KAF9493222.1"/>
    </source>
</evidence>
<dbReference type="Pfam" id="PF26138">
    <property type="entry name" value="DUF8040"/>
    <property type="match status" value="1"/>
</dbReference>
<keyword evidence="3" id="KW-1185">Reference proteome</keyword>
<comment type="caution">
    <text evidence="2">The sequence shown here is derived from an EMBL/GenBank/DDBJ whole genome shotgun (WGS) entry which is preliminary data.</text>
</comment>
<dbReference type="OrthoDB" id="2430314at2759"/>
<reference evidence="2" key="1">
    <citation type="submission" date="2020-11" db="EMBL/GenBank/DDBJ databases">
        <authorList>
            <consortium name="DOE Joint Genome Institute"/>
            <person name="Ahrendt S."/>
            <person name="Riley R."/>
            <person name="Andreopoulos W."/>
            <person name="Labutti K."/>
            <person name="Pangilinan J."/>
            <person name="Ruiz-Duenas F.J."/>
            <person name="Barrasa J.M."/>
            <person name="Sanchez-Garcia M."/>
            <person name="Camarero S."/>
            <person name="Miyauchi S."/>
            <person name="Serrano A."/>
            <person name="Linde D."/>
            <person name="Babiker R."/>
            <person name="Drula E."/>
            <person name="Ayuso-Fernandez I."/>
            <person name="Pacheco R."/>
            <person name="Padilla G."/>
            <person name="Ferreira P."/>
            <person name="Barriuso J."/>
            <person name="Kellner H."/>
            <person name="Castanera R."/>
            <person name="Alfaro M."/>
            <person name="Ramirez L."/>
            <person name="Pisabarro A.G."/>
            <person name="Kuo A."/>
            <person name="Tritt A."/>
            <person name="Lipzen A."/>
            <person name="He G."/>
            <person name="Yan M."/>
            <person name="Ng V."/>
            <person name="Cullen D."/>
            <person name="Martin F."/>
            <person name="Rosso M.-N."/>
            <person name="Henrissat B."/>
            <person name="Hibbett D."/>
            <person name="Martinez A.T."/>
            <person name="Grigoriev I.V."/>
        </authorList>
    </citation>
    <scope>NUCLEOTIDE SEQUENCE</scope>
    <source>
        <strain evidence="2">ATCC 90797</strain>
    </source>
</reference>
<accession>A0A9P6D6P4</accession>
<evidence type="ECO:0000259" key="1">
    <source>
        <dbReference type="Pfam" id="PF26138"/>
    </source>
</evidence>
<sequence>MAQYLIKTPMYTSALTGEQWTQGLLDGHWERFHNMMGMSKQVFRKLNQELEKYSGFKGSRYIGHQEQLAMFLYMCQSGVVH</sequence>
<dbReference type="InterPro" id="IPR058353">
    <property type="entry name" value="DUF8040"/>
</dbReference>
<dbReference type="AlphaFoldDB" id="A0A9P6D6P4"/>
<name>A0A9P6D6P4_PLEER</name>